<feature type="region of interest" description="Disordered" evidence="8">
    <location>
        <begin position="111"/>
        <end position="194"/>
    </location>
</feature>
<evidence type="ECO:0000259" key="9">
    <source>
        <dbReference type="Pfam" id="PF09816"/>
    </source>
</evidence>
<dbReference type="PANTHER" id="PTHR15970">
    <property type="entry name" value="ELL-ASSOCIATED FACTOR EAF"/>
    <property type="match status" value="1"/>
</dbReference>
<dbReference type="InterPro" id="IPR019194">
    <property type="entry name" value="Tscrpt_elong_fac_Eaf_N"/>
</dbReference>
<name>A0ABD2QMF0_9PLAT</name>
<sequence length="212" mass="23427">MMLKGDFDLKLGKTFTDSSAPSFMTVRYDFMPASVDKTNPGSISFEDGKSVSVDLPAISGSIHFDGPARPVSKECVLIYNKRTKQMSLERISHVAQLKKCRESDPKLSFEKVEVNPTPSKPVSSLSKLVKSMSDSDSSEDEKVTKKQPKPQKNSTTDLLKELCTELSCSDSDDDSFREPTPPHMPNNAINSNLNRNLIESDLKLSESDSDSD</sequence>
<accession>A0ABD2QMF0</accession>
<dbReference type="Proteomes" id="UP001626550">
    <property type="component" value="Unassembled WGS sequence"/>
</dbReference>
<dbReference type="AlphaFoldDB" id="A0ABD2QMF0"/>
<evidence type="ECO:0000256" key="6">
    <source>
        <dbReference type="ARBA" id="ARBA00023163"/>
    </source>
</evidence>
<dbReference type="EMBL" id="JBJKFK010000036">
    <property type="protein sequence ID" value="KAL3320688.1"/>
    <property type="molecule type" value="Genomic_DNA"/>
</dbReference>
<protein>
    <submittedName>
        <fullName evidence="10">Chromatin modification- protein VID21</fullName>
    </submittedName>
</protein>
<proteinExistence type="inferred from homology"/>
<keyword evidence="6" id="KW-0804">Transcription</keyword>
<feature type="compositionally biased region" description="Low complexity" evidence="8">
    <location>
        <begin position="116"/>
        <end position="135"/>
    </location>
</feature>
<dbReference type="Pfam" id="PF09816">
    <property type="entry name" value="EAF"/>
    <property type="match status" value="1"/>
</dbReference>
<gene>
    <name evidence="10" type="primary">EAF1</name>
    <name evidence="10" type="ORF">Ciccas_000624</name>
</gene>
<keyword evidence="4" id="KW-0805">Transcription regulation</keyword>
<evidence type="ECO:0000256" key="7">
    <source>
        <dbReference type="ARBA" id="ARBA00023242"/>
    </source>
</evidence>
<evidence type="ECO:0000256" key="8">
    <source>
        <dbReference type="SAM" id="MobiDB-lite"/>
    </source>
</evidence>
<dbReference type="PANTHER" id="PTHR15970:SF2">
    <property type="entry name" value="ELL-ASSOCIATED FACTOR EAF"/>
    <property type="match status" value="1"/>
</dbReference>
<evidence type="ECO:0000313" key="10">
    <source>
        <dbReference type="EMBL" id="KAL3320688.1"/>
    </source>
</evidence>
<keyword evidence="7" id="KW-0539">Nucleus</keyword>
<evidence type="ECO:0000313" key="11">
    <source>
        <dbReference type="Proteomes" id="UP001626550"/>
    </source>
</evidence>
<reference evidence="10 11" key="1">
    <citation type="submission" date="2024-11" db="EMBL/GenBank/DDBJ databases">
        <title>Adaptive evolution of stress response genes in parasites aligns with host niche diversity.</title>
        <authorList>
            <person name="Hahn C."/>
            <person name="Resl P."/>
        </authorList>
    </citation>
    <scope>NUCLEOTIDE SEQUENCE [LARGE SCALE GENOMIC DNA]</scope>
    <source>
        <strain evidence="10">EGGRZ-B1_66</strain>
        <tissue evidence="10">Body</tissue>
    </source>
</reference>
<evidence type="ECO:0000256" key="2">
    <source>
        <dbReference type="ARBA" id="ARBA00007798"/>
    </source>
</evidence>
<comment type="similarity">
    <text evidence="2">Belongs to the EAF family.</text>
</comment>
<evidence type="ECO:0000256" key="3">
    <source>
        <dbReference type="ARBA" id="ARBA00022553"/>
    </source>
</evidence>
<keyword evidence="3" id="KW-0597">Phosphoprotein</keyword>
<dbReference type="InterPro" id="IPR027093">
    <property type="entry name" value="EAF_fam"/>
</dbReference>
<dbReference type="GO" id="GO:0005654">
    <property type="term" value="C:nucleoplasm"/>
    <property type="evidence" value="ECO:0007669"/>
    <property type="project" value="UniProtKB-ARBA"/>
</dbReference>
<feature type="domain" description="Transcription elongation factor Eaf N-terminal" evidence="9">
    <location>
        <begin position="7"/>
        <end position="102"/>
    </location>
</feature>
<evidence type="ECO:0000256" key="1">
    <source>
        <dbReference type="ARBA" id="ARBA00004123"/>
    </source>
</evidence>
<keyword evidence="5" id="KW-0010">Activator</keyword>
<comment type="caution">
    <text evidence="10">The sequence shown here is derived from an EMBL/GenBank/DDBJ whole genome shotgun (WGS) entry which is preliminary data.</text>
</comment>
<evidence type="ECO:0000256" key="5">
    <source>
        <dbReference type="ARBA" id="ARBA00023159"/>
    </source>
</evidence>
<evidence type="ECO:0000256" key="4">
    <source>
        <dbReference type="ARBA" id="ARBA00023015"/>
    </source>
</evidence>
<comment type="subcellular location">
    <subcellularLocation>
        <location evidence="1">Nucleus</location>
    </subcellularLocation>
</comment>
<keyword evidence="11" id="KW-1185">Reference proteome</keyword>
<organism evidence="10 11">
    <name type="scientific">Cichlidogyrus casuarinus</name>
    <dbReference type="NCBI Taxonomy" id="1844966"/>
    <lineage>
        <taxon>Eukaryota</taxon>
        <taxon>Metazoa</taxon>
        <taxon>Spiralia</taxon>
        <taxon>Lophotrochozoa</taxon>
        <taxon>Platyhelminthes</taxon>
        <taxon>Monogenea</taxon>
        <taxon>Monopisthocotylea</taxon>
        <taxon>Dactylogyridea</taxon>
        <taxon>Ancyrocephalidae</taxon>
        <taxon>Cichlidogyrus</taxon>
    </lineage>
</organism>